<dbReference type="PANTHER" id="PTHR48073:SF2">
    <property type="entry name" value="O-SUCCINYLBENZOATE SYNTHASE"/>
    <property type="match status" value="1"/>
</dbReference>
<evidence type="ECO:0000259" key="2">
    <source>
        <dbReference type="SMART" id="SM00922"/>
    </source>
</evidence>
<dbReference type="InterPro" id="IPR013342">
    <property type="entry name" value="Mandelate_racemase_C"/>
</dbReference>
<dbReference type="SMART" id="SM00922">
    <property type="entry name" value="MR_MLE"/>
    <property type="match status" value="1"/>
</dbReference>
<reference evidence="4" key="1">
    <citation type="journal article" date="2019" name="Int. J. Syst. Evol. Microbiol.">
        <title>The Global Catalogue of Microorganisms (GCM) 10K type strain sequencing project: providing services to taxonomists for standard genome sequencing and annotation.</title>
        <authorList>
            <consortium name="The Broad Institute Genomics Platform"/>
            <consortium name="The Broad Institute Genome Sequencing Center for Infectious Disease"/>
            <person name="Wu L."/>
            <person name="Ma J."/>
        </authorList>
    </citation>
    <scope>NUCLEOTIDE SEQUENCE [LARGE SCALE GENOMIC DNA]</scope>
    <source>
        <strain evidence="4">JCM 17224</strain>
    </source>
</reference>
<dbReference type="SUPFAM" id="SSF54826">
    <property type="entry name" value="Enolase N-terminal domain-like"/>
    <property type="match status" value="1"/>
</dbReference>
<dbReference type="InterPro" id="IPR036849">
    <property type="entry name" value="Enolase-like_C_sf"/>
</dbReference>
<dbReference type="PANTHER" id="PTHR48073">
    <property type="entry name" value="O-SUCCINYLBENZOATE SYNTHASE-RELATED"/>
    <property type="match status" value="1"/>
</dbReference>
<dbReference type="EMBL" id="BAABDJ010000038">
    <property type="protein sequence ID" value="GAA4017535.1"/>
    <property type="molecule type" value="Genomic_DNA"/>
</dbReference>
<sequence length="352" mass="37850">MSLIWNLRPRELPLRYTWKIARNASASKTNLLASVAAAASPAIRGWGEAAPNVRYGETPANLQAGFEQLLAAGLQAVKSLAELEELLAACSPAPALRFALESAYIHWQARRTGQTVGQLLGVPAGAAAVPTAFSLPIMEPGAVAGFVRDQHMARFSLLKIKVNQESGYDLLQALTRELPGRPLIIDGNEAWPDADRLLGFLERVKSLPGLAVRLLEQPLPAACAADYRYLRPRSPYPLFADESVTDAADFGDIAAQFHGVNVKLMKAGGYRNGIRLLRQTRAHGLQTMLGCMVETSLGIWSALQVSALADVCDLDGFLIVRDEPFGLVRENGGRLSAQAAIPQLAEPGPPPC</sequence>
<gene>
    <name evidence="3" type="ORF">GCM10022408_33910</name>
</gene>
<name>A0ABP7SWE7_9BACT</name>
<evidence type="ECO:0000256" key="1">
    <source>
        <dbReference type="ARBA" id="ARBA00022723"/>
    </source>
</evidence>
<evidence type="ECO:0000313" key="4">
    <source>
        <dbReference type="Proteomes" id="UP001500567"/>
    </source>
</evidence>
<organism evidence="3 4">
    <name type="scientific">Hymenobacter fastidiosus</name>
    <dbReference type="NCBI Taxonomy" id="486264"/>
    <lineage>
        <taxon>Bacteria</taxon>
        <taxon>Pseudomonadati</taxon>
        <taxon>Bacteroidota</taxon>
        <taxon>Cytophagia</taxon>
        <taxon>Cytophagales</taxon>
        <taxon>Hymenobacteraceae</taxon>
        <taxon>Hymenobacter</taxon>
    </lineage>
</organism>
<protein>
    <submittedName>
        <fullName evidence="3">Dipeptide epimerase</fullName>
    </submittedName>
</protein>
<dbReference type="InterPro" id="IPR029017">
    <property type="entry name" value="Enolase-like_N"/>
</dbReference>
<proteinExistence type="predicted"/>
<dbReference type="RefSeq" id="WP_345074647.1">
    <property type="nucleotide sequence ID" value="NZ_BAABDJ010000038.1"/>
</dbReference>
<evidence type="ECO:0000313" key="3">
    <source>
        <dbReference type="EMBL" id="GAA4017535.1"/>
    </source>
</evidence>
<comment type="caution">
    <text evidence="3">The sequence shown here is derived from an EMBL/GenBank/DDBJ whole genome shotgun (WGS) entry which is preliminary data.</text>
</comment>
<accession>A0ABP7SWE7</accession>
<keyword evidence="1" id="KW-0479">Metal-binding</keyword>
<dbReference type="SUPFAM" id="SSF51604">
    <property type="entry name" value="Enolase C-terminal domain-like"/>
    <property type="match status" value="1"/>
</dbReference>
<keyword evidence="4" id="KW-1185">Reference proteome</keyword>
<dbReference type="Pfam" id="PF13378">
    <property type="entry name" value="MR_MLE_C"/>
    <property type="match status" value="1"/>
</dbReference>
<dbReference type="Gene3D" id="3.30.390.10">
    <property type="entry name" value="Enolase-like, N-terminal domain"/>
    <property type="match status" value="1"/>
</dbReference>
<dbReference type="Gene3D" id="3.20.20.120">
    <property type="entry name" value="Enolase-like C-terminal domain"/>
    <property type="match status" value="1"/>
</dbReference>
<dbReference type="Proteomes" id="UP001500567">
    <property type="component" value="Unassembled WGS sequence"/>
</dbReference>
<dbReference type="InterPro" id="IPR029065">
    <property type="entry name" value="Enolase_C-like"/>
</dbReference>
<feature type="domain" description="Mandelate racemase/muconate lactonizing enzyme C-terminal" evidence="2">
    <location>
        <begin position="140"/>
        <end position="237"/>
    </location>
</feature>